<feature type="region of interest" description="Disordered" evidence="1">
    <location>
        <begin position="62"/>
        <end position="163"/>
    </location>
</feature>
<dbReference type="SMART" id="SM00213">
    <property type="entry name" value="UBQ"/>
    <property type="match status" value="1"/>
</dbReference>
<dbReference type="InterPro" id="IPR000626">
    <property type="entry name" value="Ubiquitin-like_dom"/>
</dbReference>
<sequence length="407" mass="46285">MYHLYTDMPLIEGVGDEVTVVFTIFLIFLLLCIAWFSTNIQELPFFSIIVIDFTRRQNRNAQQTNSVEASDSSAVSSTSSEELTGDTSIQEETDNASRSSSVDSVNEQVTGAESQILVQTDDVSKTKDKKESSNENVITEESGEDRVLEDRNEDSDDLPTTETELRRRRVAFFSDKNQVIETKKENRNHESETIVINDRNPSNSSNNELPSNLQNNESNKTSESVKNETENLNSAEINVSSESETNSSQSDKVRIRLKYLNDTQRNVEASLEDTIEQFRRAHFAEELEADKLVRFIFNGQDLRNDANTLQAYNIVDNSVIHCLITQVNRQNTTSGVQNEDEGFDVGMLMLPCFGIILCFMWYLRFEYRQFFSGTSTVCLIGMSLLYIAALLAMMENRRRGHHHAHVD</sequence>
<dbReference type="CDD" id="cd17057">
    <property type="entry name" value="Ubl_TMUB1_like"/>
    <property type="match status" value="1"/>
</dbReference>
<dbReference type="Gene3D" id="3.10.20.90">
    <property type="entry name" value="Phosphatidylinositol 3-kinase Catalytic Subunit, Chain A, domain 1"/>
    <property type="match status" value="1"/>
</dbReference>
<dbReference type="InterPro" id="IPR029071">
    <property type="entry name" value="Ubiquitin-like_domsf"/>
</dbReference>
<proteinExistence type="predicted"/>
<name>A0A8B6EJM0_MYTGA</name>
<evidence type="ECO:0000259" key="3">
    <source>
        <dbReference type="PROSITE" id="PS50053"/>
    </source>
</evidence>
<keyword evidence="5" id="KW-1185">Reference proteome</keyword>
<feature type="compositionally biased region" description="Polar residues" evidence="1">
    <location>
        <begin position="95"/>
        <end position="118"/>
    </location>
</feature>
<keyword evidence="2" id="KW-0812">Transmembrane</keyword>
<protein>
    <recommendedName>
        <fullName evidence="3">Ubiquitin-like domain-containing protein</fullName>
    </recommendedName>
</protein>
<evidence type="ECO:0000313" key="4">
    <source>
        <dbReference type="EMBL" id="VDI35834.1"/>
    </source>
</evidence>
<evidence type="ECO:0000256" key="1">
    <source>
        <dbReference type="SAM" id="MobiDB-lite"/>
    </source>
</evidence>
<dbReference type="GO" id="GO:0036503">
    <property type="term" value="P:ERAD pathway"/>
    <property type="evidence" value="ECO:0007669"/>
    <property type="project" value="InterPro"/>
</dbReference>
<dbReference type="Pfam" id="PF00240">
    <property type="entry name" value="ubiquitin"/>
    <property type="match status" value="1"/>
</dbReference>
<dbReference type="AlphaFoldDB" id="A0A8B6EJM0"/>
<feature type="compositionally biased region" description="Basic and acidic residues" evidence="1">
    <location>
        <begin position="122"/>
        <end position="133"/>
    </location>
</feature>
<accession>A0A8B6EJM0</accession>
<comment type="caution">
    <text evidence="4">The sequence shown here is derived from an EMBL/GenBank/DDBJ whole genome shotgun (WGS) entry which is preliminary data.</text>
</comment>
<feature type="compositionally biased region" description="Low complexity" evidence="1">
    <location>
        <begin position="240"/>
        <end position="250"/>
    </location>
</feature>
<feature type="compositionally biased region" description="Low complexity" evidence="1">
    <location>
        <begin position="200"/>
        <end position="219"/>
    </location>
</feature>
<feature type="compositionally biased region" description="Polar residues" evidence="1">
    <location>
        <begin position="230"/>
        <end position="239"/>
    </location>
</feature>
<feature type="region of interest" description="Disordered" evidence="1">
    <location>
        <begin position="180"/>
        <end position="251"/>
    </location>
</feature>
<keyword evidence="2" id="KW-0472">Membrane</keyword>
<evidence type="ECO:0000313" key="5">
    <source>
        <dbReference type="Proteomes" id="UP000596742"/>
    </source>
</evidence>
<dbReference type="OrthoDB" id="161999at2759"/>
<feature type="compositionally biased region" description="Low complexity" evidence="1">
    <location>
        <begin position="66"/>
        <end position="82"/>
    </location>
</feature>
<keyword evidence="2" id="KW-1133">Transmembrane helix</keyword>
<gene>
    <name evidence="4" type="ORF">MGAL_10B015363</name>
</gene>
<feature type="domain" description="Ubiquitin-like" evidence="3">
    <location>
        <begin position="253"/>
        <end position="329"/>
    </location>
</feature>
<dbReference type="PANTHER" id="PTHR14557">
    <property type="entry name" value="PROTEIN C7ORF21"/>
    <property type="match status" value="1"/>
</dbReference>
<dbReference type="InterPro" id="IPR040352">
    <property type="entry name" value="TMUB1/2"/>
</dbReference>
<organism evidence="4 5">
    <name type="scientific">Mytilus galloprovincialis</name>
    <name type="common">Mediterranean mussel</name>
    <dbReference type="NCBI Taxonomy" id="29158"/>
    <lineage>
        <taxon>Eukaryota</taxon>
        <taxon>Metazoa</taxon>
        <taxon>Spiralia</taxon>
        <taxon>Lophotrochozoa</taxon>
        <taxon>Mollusca</taxon>
        <taxon>Bivalvia</taxon>
        <taxon>Autobranchia</taxon>
        <taxon>Pteriomorphia</taxon>
        <taxon>Mytilida</taxon>
        <taxon>Mytiloidea</taxon>
        <taxon>Mytilidae</taxon>
        <taxon>Mytilinae</taxon>
        <taxon>Mytilus</taxon>
    </lineage>
</organism>
<feature type="transmembrane region" description="Helical" evidence="2">
    <location>
        <begin position="345"/>
        <end position="364"/>
    </location>
</feature>
<dbReference type="EMBL" id="UYJE01005273">
    <property type="protein sequence ID" value="VDI35834.1"/>
    <property type="molecule type" value="Genomic_DNA"/>
</dbReference>
<reference evidence="4" key="1">
    <citation type="submission" date="2018-11" db="EMBL/GenBank/DDBJ databases">
        <authorList>
            <person name="Alioto T."/>
            <person name="Alioto T."/>
        </authorList>
    </citation>
    <scope>NUCLEOTIDE SEQUENCE</scope>
</reference>
<dbReference type="PROSITE" id="PS50053">
    <property type="entry name" value="UBIQUITIN_2"/>
    <property type="match status" value="1"/>
</dbReference>
<evidence type="ECO:0000256" key="2">
    <source>
        <dbReference type="SAM" id="Phobius"/>
    </source>
</evidence>
<dbReference type="SUPFAM" id="SSF54236">
    <property type="entry name" value="Ubiquitin-like"/>
    <property type="match status" value="1"/>
</dbReference>
<feature type="transmembrane region" description="Helical" evidence="2">
    <location>
        <begin position="20"/>
        <end position="38"/>
    </location>
</feature>
<feature type="transmembrane region" description="Helical" evidence="2">
    <location>
        <begin position="370"/>
        <end position="393"/>
    </location>
</feature>
<feature type="compositionally biased region" description="Basic and acidic residues" evidence="1">
    <location>
        <begin position="181"/>
        <end position="192"/>
    </location>
</feature>
<dbReference type="Proteomes" id="UP000596742">
    <property type="component" value="Unassembled WGS sequence"/>
</dbReference>
<dbReference type="PANTHER" id="PTHR14557:SF5">
    <property type="entry name" value="UBIQUITIN-LIKE DOMAIN-CONTAINING PROTEIN"/>
    <property type="match status" value="1"/>
</dbReference>